<evidence type="ECO:0000259" key="1">
    <source>
        <dbReference type="Pfam" id="PF01551"/>
    </source>
</evidence>
<dbReference type="PANTHER" id="PTHR21666:SF270">
    <property type="entry name" value="MUREIN HYDROLASE ACTIVATOR ENVC"/>
    <property type="match status" value="1"/>
</dbReference>
<gene>
    <name evidence="2" type="ORF">AVDCRST_MAG40-1885</name>
</gene>
<feature type="domain" description="M23ase beta-sheet core" evidence="1">
    <location>
        <begin position="1"/>
        <end position="50"/>
    </location>
</feature>
<proteinExistence type="predicted"/>
<reference evidence="2" key="1">
    <citation type="submission" date="2020-02" db="EMBL/GenBank/DDBJ databases">
        <authorList>
            <person name="Meier V. D."/>
        </authorList>
    </citation>
    <scope>NUCLEOTIDE SEQUENCE</scope>
    <source>
        <strain evidence="2">AVDCRST_MAG40</strain>
    </source>
</reference>
<dbReference type="AlphaFoldDB" id="A0A6J4LFY6"/>
<dbReference type="InterPro" id="IPR011055">
    <property type="entry name" value="Dup_hybrid_motif"/>
</dbReference>
<dbReference type="PANTHER" id="PTHR21666">
    <property type="entry name" value="PEPTIDASE-RELATED"/>
    <property type="match status" value="1"/>
</dbReference>
<sequence length="59" mass="6374">TRYAHCSSARVTVGQRVTAGSIVATVGSTGISTGPHLHYEVTVHGRRVDPQRYIVPNTR</sequence>
<protein>
    <submittedName>
        <fullName evidence="2">Phage endopeptidase (ACLAME 35)</fullName>
    </submittedName>
</protein>
<name>A0A6J4LFY6_9BACT</name>
<dbReference type="CDD" id="cd12797">
    <property type="entry name" value="M23_peptidase"/>
    <property type="match status" value="1"/>
</dbReference>
<dbReference type="InterPro" id="IPR050570">
    <property type="entry name" value="Cell_wall_metabolism_enzyme"/>
</dbReference>
<feature type="non-terminal residue" evidence="2">
    <location>
        <position position="1"/>
    </location>
</feature>
<dbReference type="InterPro" id="IPR016047">
    <property type="entry name" value="M23ase_b-sheet_dom"/>
</dbReference>
<dbReference type="GO" id="GO:0004222">
    <property type="term" value="F:metalloendopeptidase activity"/>
    <property type="evidence" value="ECO:0007669"/>
    <property type="project" value="TreeGrafter"/>
</dbReference>
<dbReference type="Pfam" id="PF01551">
    <property type="entry name" value="Peptidase_M23"/>
    <property type="match status" value="1"/>
</dbReference>
<dbReference type="Gene3D" id="2.70.70.10">
    <property type="entry name" value="Glucose Permease (Domain IIA)"/>
    <property type="match status" value="1"/>
</dbReference>
<evidence type="ECO:0000313" key="2">
    <source>
        <dbReference type="EMBL" id="CAA9330581.1"/>
    </source>
</evidence>
<accession>A0A6J4LFY6</accession>
<dbReference type="EMBL" id="CADCTX010000584">
    <property type="protein sequence ID" value="CAA9330581.1"/>
    <property type="molecule type" value="Genomic_DNA"/>
</dbReference>
<dbReference type="SUPFAM" id="SSF51261">
    <property type="entry name" value="Duplicated hybrid motif"/>
    <property type="match status" value="1"/>
</dbReference>
<organism evidence="2">
    <name type="scientific">uncultured Gemmatimonadaceae bacterium</name>
    <dbReference type="NCBI Taxonomy" id="246130"/>
    <lineage>
        <taxon>Bacteria</taxon>
        <taxon>Pseudomonadati</taxon>
        <taxon>Gemmatimonadota</taxon>
        <taxon>Gemmatimonadia</taxon>
        <taxon>Gemmatimonadales</taxon>
        <taxon>Gemmatimonadaceae</taxon>
        <taxon>environmental samples</taxon>
    </lineage>
</organism>